<dbReference type="PANTHER" id="PTHR47349">
    <property type="entry name" value="CHROMOSOME 8, WHOLE GENOME SHOTGUN SEQUENCE"/>
    <property type="match status" value="1"/>
</dbReference>
<dbReference type="Proteomes" id="UP000292957">
    <property type="component" value="Unassembled WGS sequence"/>
</dbReference>
<feature type="compositionally biased region" description="Basic and acidic residues" evidence="1">
    <location>
        <begin position="157"/>
        <end position="171"/>
    </location>
</feature>
<feature type="compositionally biased region" description="Low complexity" evidence="1">
    <location>
        <begin position="308"/>
        <end position="322"/>
    </location>
</feature>
<evidence type="ECO:0000256" key="1">
    <source>
        <dbReference type="SAM" id="MobiDB-lite"/>
    </source>
</evidence>
<feature type="compositionally biased region" description="Low complexity" evidence="1">
    <location>
        <begin position="421"/>
        <end position="443"/>
    </location>
</feature>
<feature type="compositionally biased region" description="Basic and acidic residues" evidence="1">
    <location>
        <begin position="324"/>
        <end position="336"/>
    </location>
</feature>
<dbReference type="PANTHER" id="PTHR47349:SF1">
    <property type="entry name" value="AER328WP"/>
    <property type="match status" value="1"/>
</dbReference>
<feature type="compositionally biased region" description="Basic and acidic residues" evidence="1">
    <location>
        <begin position="230"/>
        <end position="240"/>
    </location>
</feature>
<reference evidence="3" key="1">
    <citation type="submission" date="2019-01" db="EMBL/GenBank/DDBJ databases">
        <title>Draft genome sequences of three monokaryotic isolates of the white-rot basidiomycete fungus Dichomitus squalens.</title>
        <authorList>
            <consortium name="DOE Joint Genome Institute"/>
            <person name="Lopez S.C."/>
            <person name="Andreopoulos B."/>
            <person name="Pangilinan J."/>
            <person name="Lipzen A."/>
            <person name="Riley R."/>
            <person name="Ahrendt S."/>
            <person name="Ng V."/>
            <person name="Barry K."/>
            <person name="Daum C."/>
            <person name="Grigoriev I.V."/>
            <person name="Hilden K.S."/>
            <person name="Makela M.R."/>
            <person name="de Vries R.P."/>
        </authorList>
    </citation>
    <scope>NUCLEOTIDE SEQUENCE [LARGE SCALE GENOMIC DNA]</scope>
    <source>
        <strain evidence="3">OM18370.1</strain>
    </source>
</reference>
<feature type="compositionally biased region" description="Polar residues" evidence="1">
    <location>
        <begin position="448"/>
        <end position="457"/>
    </location>
</feature>
<sequence length="1040" mass="111103">MAVVESQDAGSRAGRKPSVSSLNPSTSRFTLRLPLLGRPKVPLEQAVASAQAEDIRGSSDMGDTAKGDGGGNASEGAAKDASVSNEDKDKIGNDGAPAAPQIVNIIPPTPGTEPADQTAVQEGHDMARARDDSGRVSTSRPASWWDYIGWNGTGHPPDGHHKPSQDSKESEDTNGVVETKDDTLASTEAQIAQPAEQSSIQSPETSTARSQDAPTNPQRDGDTSPPTQHDPQDATSDKKPSSILSAETVRSHGASWYSPWAWYYSANASDVDATQASGEGPAAKPTDTPPKTDAEQIKADALARDQEQNAQAQAQAPLAVPAESESRATQPERDATPEPSNPIQSSVTENKSGWMSFFMSKALTTKMLSETAYDKQENGMEVMEIDDDEPDPSVAVEVPLGDDKTTAKAKDIEGPSKEKPSPLLLSSSPKPSSPTPSSSIPRSPKAPKSTTTKSPQVPTKEREPKKPEAKKPESAPPLTDSDSIKREAQRAARAPSPTPSKASAATTPPGSAKPVQPNFVLPTWADTFHTPPRAYPLPTRAPSAKSKLTGALSYVAGALFSGGDAAGSNSAKGKGKGKARARARSVDKDRRDAFGIWPVTASSPQAQTEFVAYGQELPKALDVVGEALNPYILNGGCRVVVIGVAGWSPGAVTRTLAGGLPSSSSKFVNMTVQALEQFAEEGGFKFKKITPMPLEGDGTIRKKVSRVYNHLLENDEWMEDLHAADVIFVASHSQGAVVSTHLLDRLIEDGHILTSRSVETLAKTAASISAGGAASIPTAQAQRVCLLALCGVHLGPLRYLKTSSLLQQYVQYVENAAARELFDFQDTESKVSKNYTGALRNVLDHGAKVVYIASLNDQVVPIYSGLFTAASHPRILRALYIDNDAYHSSDFLSNLLILLIRIRNAGLSDRGLLAHLSEATAGTLNGVGHSTAYEEPATYTLAVKYFFMTNDGANSDAELVIDPFNAVEEQNDYEIPWLLRDMIADNKISYFFAREFAQLRDAFNDWQPKTTILRDVKKKLQPITRLSTTAPQTSSSISKL</sequence>
<dbReference type="InterPro" id="IPR058933">
    <property type="entry name" value="YMC020W-like_ab_hydrolase"/>
</dbReference>
<feature type="compositionally biased region" description="Polar residues" evidence="1">
    <location>
        <begin position="18"/>
        <end position="29"/>
    </location>
</feature>
<feature type="compositionally biased region" description="Polar residues" evidence="1">
    <location>
        <begin position="184"/>
        <end position="229"/>
    </location>
</feature>
<feature type="domain" description="YMC020W-like alpha/beta hydrolase" evidence="2">
    <location>
        <begin position="780"/>
        <end position="984"/>
    </location>
</feature>
<feature type="region of interest" description="Disordered" evidence="1">
    <location>
        <begin position="374"/>
        <end position="518"/>
    </location>
</feature>
<protein>
    <recommendedName>
        <fullName evidence="2">YMC020W-like alpha/beta hydrolase domain-containing protein</fullName>
    </recommendedName>
</protein>
<dbReference type="OrthoDB" id="5598028at2759"/>
<feature type="compositionally biased region" description="Basic residues" evidence="1">
    <location>
        <begin position="573"/>
        <end position="583"/>
    </location>
</feature>
<organism evidence="3">
    <name type="scientific">Dichomitus squalens</name>
    <dbReference type="NCBI Taxonomy" id="114155"/>
    <lineage>
        <taxon>Eukaryota</taxon>
        <taxon>Fungi</taxon>
        <taxon>Dikarya</taxon>
        <taxon>Basidiomycota</taxon>
        <taxon>Agaricomycotina</taxon>
        <taxon>Agaricomycetes</taxon>
        <taxon>Polyporales</taxon>
        <taxon>Polyporaceae</taxon>
        <taxon>Dichomitus</taxon>
    </lineage>
</organism>
<feature type="region of interest" description="Disordered" evidence="1">
    <location>
        <begin position="273"/>
        <end position="352"/>
    </location>
</feature>
<feature type="domain" description="YMC020W-like alpha/beta hydrolase" evidence="2">
    <location>
        <begin position="638"/>
        <end position="756"/>
    </location>
</feature>
<evidence type="ECO:0000259" key="2">
    <source>
        <dbReference type="Pfam" id="PF26147"/>
    </source>
</evidence>
<accession>A0A4Q9MEQ8</accession>
<feature type="compositionally biased region" description="Basic and acidic residues" evidence="1">
    <location>
        <begin position="401"/>
        <end position="420"/>
    </location>
</feature>
<dbReference type="Pfam" id="PF26147">
    <property type="entry name" value="AB_HYDROLASE_YMC0-YMC35"/>
    <property type="match status" value="2"/>
</dbReference>
<feature type="compositionally biased region" description="Basic and acidic residues" evidence="1">
    <location>
        <begin position="290"/>
        <end position="307"/>
    </location>
</feature>
<dbReference type="AlphaFoldDB" id="A0A4Q9MEQ8"/>
<name>A0A4Q9MEQ8_9APHY</name>
<feature type="compositionally biased region" description="Basic and acidic residues" evidence="1">
    <location>
        <begin position="122"/>
        <end position="134"/>
    </location>
</feature>
<feature type="region of interest" description="Disordered" evidence="1">
    <location>
        <begin position="565"/>
        <end position="587"/>
    </location>
</feature>
<dbReference type="EMBL" id="ML143477">
    <property type="protein sequence ID" value="TBU24552.1"/>
    <property type="molecule type" value="Genomic_DNA"/>
</dbReference>
<feature type="compositionally biased region" description="Polar residues" evidence="1">
    <location>
        <begin position="341"/>
        <end position="352"/>
    </location>
</feature>
<feature type="compositionally biased region" description="Low complexity" evidence="1">
    <location>
        <begin position="491"/>
        <end position="514"/>
    </location>
</feature>
<proteinExistence type="predicted"/>
<feature type="region of interest" description="Disordered" evidence="1">
    <location>
        <begin position="1"/>
        <end position="251"/>
    </location>
</feature>
<gene>
    <name evidence="3" type="ORF">BD311DRAFT_729362</name>
</gene>
<feature type="compositionally biased region" description="Basic and acidic residues" evidence="1">
    <location>
        <begin position="459"/>
        <end position="473"/>
    </location>
</feature>
<evidence type="ECO:0000313" key="3">
    <source>
        <dbReference type="EMBL" id="TBU24552.1"/>
    </source>
</evidence>
<dbReference type="InterPro" id="IPR058934">
    <property type="entry name" value="YMC020W-like"/>
</dbReference>